<evidence type="ECO:0000313" key="4">
    <source>
        <dbReference type="Proteomes" id="UP000054144"/>
    </source>
</evidence>
<dbReference type="EMBL" id="KN882026">
    <property type="protein sequence ID" value="KIY46640.1"/>
    <property type="molecule type" value="Genomic_DNA"/>
</dbReference>
<dbReference type="InterPro" id="IPR001138">
    <property type="entry name" value="Zn2Cys6_DnaBD"/>
</dbReference>
<feature type="region of interest" description="Disordered" evidence="1">
    <location>
        <begin position="174"/>
        <end position="226"/>
    </location>
</feature>
<name>A0A0D7A7C0_9AGAR</name>
<dbReference type="PROSITE" id="PS00463">
    <property type="entry name" value="ZN2_CY6_FUNGAL_1"/>
    <property type="match status" value="1"/>
</dbReference>
<dbReference type="Proteomes" id="UP000054144">
    <property type="component" value="Unassembled WGS sequence"/>
</dbReference>
<organism evidence="3 4">
    <name type="scientific">Fistulina hepatica ATCC 64428</name>
    <dbReference type="NCBI Taxonomy" id="1128425"/>
    <lineage>
        <taxon>Eukaryota</taxon>
        <taxon>Fungi</taxon>
        <taxon>Dikarya</taxon>
        <taxon>Basidiomycota</taxon>
        <taxon>Agaricomycotina</taxon>
        <taxon>Agaricomycetes</taxon>
        <taxon>Agaricomycetidae</taxon>
        <taxon>Agaricales</taxon>
        <taxon>Fistulinaceae</taxon>
        <taxon>Fistulina</taxon>
    </lineage>
</organism>
<reference evidence="3 4" key="1">
    <citation type="journal article" date="2015" name="Fungal Genet. Biol.">
        <title>Evolution of novel wood decay mechanisms in Agaricales revealed by the genome sequences of Fistulina hepatica and Cylindrobasidium torrendii.</title>
        <authorList>
            <person name="Floudas D."/>
            <person name="Held B.W."/>
            <person name="Riley R."/>
            <person name="Nagy L.G."/>
            <person name="Koehler G."/>
            <person name="Ransdell A.S."/>
            <person name="Younus H."/>
            <person name="Chow J."/>
            <person name="Chiniquy J."/>
            <person name="Lipzen A."/>
            <person name="Tritt A."/>
            <person name="Sun H."/>
            <person name="Haridas S."/>
            <person name="LaButti K."/>
            <person name="Ohm R.A."/>
            <person name="Kues U."/>
            <person name="Blanchette R.A."/>
            <person name="Grigoriev I.V."/>
            <person name="Minto R.E."/>
            <person name="Hibbett D.S."/>
        </authorList>
    </citation>
    <scope>NUCLEOTIDE SEQUENCE [LARGE SCALE GENOMIC DNA]</scope>
    <source>
        <strain evidence="3 4">ATCC 64428</strain>
    </source>
</reference>
<evidence type="ECO:0000259" key="2">
    <source>
        <dbReference type="PROSITE" id="PS50048"/>
    </source>
</evidence>
<dbReference type="AlphaFoldDB" id="A0A0D7A7C0"/>
<dbReference type="PROSITE" id="PS50048">
    <property type="entry name" value="ZN2_CY6_FUNGAL_2"/>
    <property type="match status" value="1"/>
</dbReference>
<dbReference type="OrthoDB" id="2260578at2759"/>
<evidence type="ECO:0000256" key="1">
    <source>
        <dbReference type="SAM" id="MobiDB-lite"/>
    </source>
</evidence>
<evidence type="ECO:0000313" key="3">
    <source>
        <dbReference type="EMBL" id="KIY46640.1"/>
    </source>
</evidence>
<keyword evidence="4" id="KW-1185">Reference proteome</keyword>
<dbReference type="Pfam" id="PF00172">
    <property type="entry name" value="Zn_clus"/>
    <property type="match status" value="1"/>
</dbReference>
<accession>A0A0D7A7C0</accession>
<dbReference type="Gene3D" id="4.10.240.10">
    <property type="entry name" value="Zn(2)-C6 fungal-type DNA-binding domain"/>
    <property type="match status" value="1"/>
</dbReference>
<proteinExistence type="predicted"/>
<dbReference type="SUPFAM" id="SSF57701">
    <property type="entry name" value="Zn2/Cys6 DNA-binding domain"/>
    <property type="match status" value="1"/>
</dbReference>
<sequence length="226" mass="25224">MSPGAATQKQRAPIACVHCRNSKARCEPAKHTGGRCKRCIERNKECRYLSVNEQHELEKAKSAYRRHPDVHGSCSNIADVSAYKLYTFDDPLLKQYTYTSATPSPGYPIAYLPSKDDKSYCNAPEPWTNTNYGYHDGSLAISDSVDPLYASYTHDYSRDVRSLSSFGSMAGGQYPAARPLPKTDGDSPSHQAPPSPVYNHHSVRPNVPYDHTFRSPYTKESNSCHE</sequence>
<dbReference type="CDD" id="cd00067">
    <property type="entry name" value="GAL4"/>
    <property type="match status" value="1"/>
</dbReference>
<dbReference type="SMART" id="SM00066">
    <property type="entry name" value="GAL4"/>
    <property type="match status" value="1"/>
</dbReference>
<protein>
    <recommendedName>
        <fullName evidence="2">Zn(2)-C6 fungal-type domain-containing protein</fullName>
    </recommendedName>
</protein>
<dbReference type="InterPro" id="IPR036864">
    <property type="entry name" value="Zn2-C6_fun-type_DNA-bd_sf"/>
</dbReference>
<gene>
    <name evidence="3" type="ORF">FISHEDRAFT_75456</name>
</gene>
<dbReference type="GO" id="GO:0008270">
    <property type="term" value="F:zinc ion binding"/>
    <property type="evidence" value="ECO:0007669"/>
    <property type="project" value="InterPro"/>
</dbReference>
<dbReference type="GO" id="GO:0000981">
    <property type="term" value="F:DNA-binding transcription factor activity, RNA polymerase II-specific"/>
    <property type="evidence" value="ECO:0007669"/>
    <property type="project" value="InterPro"/>
</dbReference>
<feature type="domain" description="Zn(2)-C6 fungal-type" evidence="2">
    <location>
        <begin position="15"/>
        <end position="48"/>
    </location>
</feature>